<dbReference type="KEGG" id="metu:GNH96_03440"/>
<keyword evidence="2" id="KW-0472">Membrane</keyword>
<reference evidence="4" key="1">
    <citation type="submission" date="2019-12" db="EMBL/GenBank/DDBJ databases">
        <authorList>
            <person name="Awala S.I."/>
            <person name="Rhee S.K."/>
        </authorList>
    </citation>
    <scope>NUCLEOTIDE SEQUENCE [LARGE SCALE GENOMIC DNA]</scope>
    <source>
        <strain evidence="4">IM1</strain>
    </source>
</reference>
<dbReference type="AlphaFoldDB" id="A0A858Q5N4"/>
<evidence type="ECO:0000313" key="4">
    <source>
        <dbReference type="Proteomes" id="UP000503004"/>
    </source>
</evidence>
<proteinExistence type="predicted"/>
<feature type="transmembrane region" description="Helical" evidence="2">
    <location>
        <begin position="19"/>
        <end position="35"/>
    </location>
</feature>
<evidence type="ECO:0000256" key="1">
    <source>
        <dbReference type="SAM" id="MobiDB-lite"/>
    </source>
</evidence>
<sequence>MADHDHASELRHGAAGRKAAAIVFIVGITALIVALDRFGVFGPGHEGGGEGVEQEQAAGDTGAVPQPSVGVDEEAPAAGEGNEALLPLSVTGNYSGSEIRTAGYSEGMSFSLEMSLDQRGQAVYGNYSNSAGDAGNLKGSVDSGVFSGRTDSLMLPGNFCDFEAEVKQGGGIIQGEFRCTTGDRSRFTLKRR</sequence>
<dbReference type="EMBL" id="CP046565">
    <property type="protein sequence ID" value="QJD29114.1"/>
    <property type="molecule type" value="Genomic_DNA"/>
</dbReference>
<keyword evidence="2" id="KW-1133">Transmembrane helix</keyword>
<organism evidence="3 4">
    <name type="scientific">Methylococcus geothermalis</name>
    <dbReference type="NCBI Taxonomy" id="2681310"/>
    <lineage>
        <taxon>Bacteria</taxon>
        <taxon>Pseudomonadati</taxon>
        <taxon>Pseudomonadota</taxon>
        <taxon>Gammaproteobacteria</taxon>
        <taxon>Methylococcales</taxon>
        <taxon>Methylococcaceae</taxon>
        <taxon>Methylococcus</taxon>
    </lineage>
</organism>
<evidence type="ECO:0000256" key="2">
    <source>
        <dbReference type="SAM" id="Phobius"/>
    </source>
</evidence>
<dbReference type="Proteomes" id="UP000503004">
    <property type="component" value="Chromosome"/>
</dbReference>
<name>A0A858Q5N4_9GAMM</name>
<keyword evidence="2" id="KW-0812">Transmembrane</keyword>
<evidence type="ECO:0000313" key="3">
    <source>
        <dbReference type="EMBL" id="QJD29114.1"/>
    </source>
</evidence>
<keyword evidence="4" id="KW-1185">Reference proteome</keyword>
<accession>A0A858Q5N4</accession>
<gene>
    <name evidence="3" type="ORF">GNH96_03440</name>
</gene>
<feature type="region of interest" description="Disordered" evidence="1">
    <location>
        <begin position="46"/>
        <end position="83"/>
    </location>
</feature>
<protein>
    <submittedName>
        <fullName evidence="3">Uncharacterized protein</fullName>
    </submittedName>
</protein>
<dbReference type="RefSeq" id="WP_169602309.1">
    <property type="nucleotide sequence ID" value="NZ_CP046565.1"/>
</dbReference>